<keyword evidence="3" id="KW-1185">Reference proteome</keyword>
<dbReference type="OrthoDB" id="9514740at2759"/>
<accession>A0A284RME2</accession>
<dbReference type="PANTHER" id="PTHR31681">
    <property type="entry name" value="C2H2-LIKE ZINC FINGER PROTEIN"/>
    <property type="match status" value="1"/>
</dbReference>
<dbReference type="EMBL" id="FUEG01000011">
    <property type="protein sequence ID" value="SJL09885.1"/>
    <property type="molecule type" value="Genomic_DNA"/>
</dbReference>
<organism evidence="2 3">
    <name type="scientific">Armillaria ostoyae</name>
    <name type="common">Armillaria root rot fungus</name>
    <dbReference type="NCBI Taxonomy" id="47428"/>
    <lineage>
        <taxon>Eukaryota</taxon>
        <taxon>Fungi</taxon>
        <taxon>Dikarya</taxon>
        <taxon>Basidiomycota</taxon>
        <taxon>Agaricomycotina</taxon>
        <taxon>Agaricomycetes</taxon>
        <taxon>Agaricomycetidae</taxon>
        <taxon>Agaricales</taxon>
        <taxon>Marasmiineae</taxon>
        <taxon>Physalacriaceae</taxon>
        <taxon>Armillaria</taxon>
    </lineage>
</organism>
<dbReference type="Gene3D" id="3.90.228.10">
    <property type="match status" value="1"/>
</dbReference>
<evidence type="ECO:0000313" key="2">
    <source>
        <dbReference type="EMBL" id="SJL09885.1"/>
    </source>
</evidence>
<dbReference type="OMA" id="CIIRESF"/>
<proteinExistence type="predicted"/>
<protein>
    <recommendedName>
        <fullName evidence="1">PARP catalytic domain-containing protein</fullName>
    </recommendedName>
</protein>
<reference evidence="3" key="1">
    <citation type="journal article" date="2017" name="Nat. Ecol. Evol.">
        <title>Genome expansion and lineage-specific genetic innovations in the forest pathogenic fungi Armillaria.</title>
        <authorList>
            <person name="Sipos G."/>
            <person name="Prasanna A.N."/>
            <person name="Walter M.C."/>
            <person name="O'Connor E."/>
            <person name="Balint B."/>
            <person name="Krizsan K."/>
            <person name="Kiss B."/>
            <person name="Hess J."/>
            <person name="Varga T."/>
            <person name="Slot J."/>
            <person name="Riley R."/>
            <person name="Boka B."/>
            <person name="Rigling D."/>
            <person name="Barry K."/>
            <person name="Lee J."/>
            <person name="Mihaltcheva S."/>
            <person name="LaButti K."/>
            <person name="Lipzen A."/>
            <person name="Waldron R."/>
            <person name="Moloney N.M."/>
            <person name="Sperisen C."/>
            <person name="Kredics L."/>
            <person name="Vagvoelgyi C."/>
            <person name="Patrignani A."/>
            <person name="Fitzpatrick D."/>
            <person name="Nagy I."/>
            <person name="Doyle S."/>
            <person name="Anderson J.B."/>
            <person name="Grigoriev I.V."/>
            <person name="Gueldener U."/>
            <person name="Muensterkoetter M."/>
            <person name="Nagy L.G."/>
        </authorList>
    </citation>
    <scope>NUCLEOTIDE SEQUENCE [LARGE SCALE GENOMIC DNA]</scope>
    <source>
        <strain evidence="3">C18/9</strain>
    </source>
</reference>
<dbReference type="Pfam" id="PF00644">
    <property type="entry name" value="PARP"/>
    <property type="match status" value="1"/>
</dbReference>
<sequence>MAAEGKIVASVAVDDGPSVIHAPYYFPFIRYATHGLVILEEFLALPGKPNVLKTKGLESNFAINPGRFGLSSKYPVQQQFMRSWKHPDKPKPEVCAIFRILSPEQSLEKYSSYLLKVTKKRGLANVEELLFHGTSRSCRLGETKSNVQLCTMPECYLCCIIRESFHVDKSGTSHSFQRFGKGIYTTSCSSKADSYFRDVSEGSPFRMVLVNRVVVGKPRRVHHNRHRTLSPASYDSLIGIPGEVLNYEETVVYTDEAIRPAYLVVYAYSGSLKKTKVANFISKIFRTPLFDA</sequence>
<name>A0A284RME2_ARMOS</name>
<dbReference type="SUPFAM" id="SSF56399">
    <property type="entry name" value="ADP-ribosylation"/>
    <property type="match status" value="1"/>
</dbReference>
<dbReference type="STRING" id="47428.A0A284RME2"/>
<evidence type="ECO:0000313" key="3">
    <source>
        <dbReference type="Proteomes" id="UP000219338"/>
    </source>
</evidence>
<feature type="domain" description="PARP catalytic" evidence="1">
    <location>
        <begin position="91"/>
        <end position="236"/>
    </location>
</feature>
<evidence type="ECO:0000259" key="1">
    <source>
        <dbReference type="Pfam" id="PF00644"/>
    </source>
</evidence>
<dbReference type="Proteomes" id="UP000219338">
    <property type="component" value="Unassembled WGS sequence"/>
</dbReference>
<dbReference type="InterPro" id="IPR012317">
    <property type="entry name" value="Poly(ADP-ribose)pol_cat_dom"/>
</dbReference>
<dbReference type="AlphaFoldDB" id="A0A284RME2"/>
<dbReference type="PANTHER" id="PTHR31681:SF3">
    <property type="entry name" value="OS04G0690100 PROTEIN"/>
    <property type="match status" value="1"/>
</dbReference>
<gene>
    <name evidence="2" type="ORF">ARMOST_13266</name>
</gene>
<dbReference type="GO" id="GO:0003950">
    <property type="term" value="F:NAD+ poly-ADP-ribosyltransferase activity"/>
    <property type="evidence" value="ECO:0007669"/>
    <property type="project" value="InterPro"/>
</dbReference>